<evidence type="ECO:0000256" key="3">
    <source>
        <dbReference type="SAM" id="SignalP"/>
    </source>
</evidence>
<gene>
    <name evidence="5" type="ORF">DY000_02008939</name>
</gene>
<evidence type="ECO:0000313" key="6">
    <source>
        <dbReference type="Proteomes" id="UP000266723"/>
    </source>
</evidence>
<dbReference type="InterPro" id="IPR051824">
    <property type="entry name" value="LRR_Rcpt-Like_S/T_Kinase"/>
</dbReference>
<proteinExistence type="predicted"/>
<feature type="compositionally biased region" description="Low complexity" evidence="2">
    <location>
        <begin position="257"/>
        <end position="274"/>
    </location>
</feature>
<keyword evidence="6" id="KW-1185">Reference proteome</keyword>
<dbReference type="InterPro" id="IPR011009">
    <property type="entry name" value="Kinase-like_dom_sf"/>
</dbReference>
<feature type="domain" description="Serine-threonine/tyrosine-protein kinase catalytic" evidence="4">
    <location>
        <begin position="118"/>
        <end position="184"/>
    </location>
</feature>
<organism evidence="5 6">
    <name type="scientific">Brassica cretica</name>
    <name type="common">Mustard</name>
    <dbReference type="NCBI Taxonomy" id="69181"/>
    <lineage>
        <taxon>Eukaryota</taxon>
        <taxon>Viridiplantae</taxon>
        <taxon>Streptophyta</taxon>
        <taxon>Embryophyta</taxon>
        <taxon>Tracheophyta</taxon>
        <taxon>Spermatophyta</taxon>
        <taxon>Magnoliopsida</taxon>
        <taxon>eudicotyledons</taxon>
        <taxon>Gunneridae</taxon>
        <taxon>Pentapetalae</taxon>
        <taxon>rosids</taxon>
        <taxon>malvids</taxon>
        <taxon>Brassicales</taxon>
        <taxon>Brassicaceae</taxon>
        <taxon>Brassiceae</taxon>
        <taxon>Brassica</taxon>
    </lineage>
</organism>
<dbReference type="Gene3D" id="1.10.510.10">
    <property type="entry name" value="Transferase(Phosphotransferase) domain 1"/>
    <property type="match status" value="1"/>
</dbReference>
<evidence type="ECO:0000313" key="5">
    <source>
        <dbReference type="EMBL" id="KAF3545852.1"/>
    </source>
</evidence>
<evidence type="ECO:0000256" key="2">
    <source>
        <dbReference type="SAM" id="MobiDB-lite"/>
    </source>
</evidence>
<dbReference type="PANTHER" id="PTHR48006:SF66">
    <property type="entry name" value="PROTEIN KINASE DOMAIN-CONTAINING PROTEIN"/>
    <property type="match status" value="1"/>
</dbReference>
<dbReference type="InterPro" id="IPR001245">
    <property type="entry name" value="Ser-Thr/Tyr_kinase_cat_dom"/>
</dbReference>
<keyword evidence="3" id="KW-0732">Signal</keyword>
<accession>A0ABQ7C3U7</accession>
<feature type="chain" id="PRO_5046771305" description="Serine-threonine/tyrosine-protein kinase catalytic domain-containing protein" evidence="3">
    <location>
        <begin position="20"/>
        <end position="302"/>
    </location>
</feature>
<comment type="subcellular location">
    <subcellularLocation>
        <location evidence="1">Membrane</location>
        <topology evidence="1">Single-pass type I membrane protein</topology>
    </subcellularLocation>
</comment>
<reference evidence="5 6" key="1">
    <citation type="journal article" date="2020" name="BMC Genomics">
        <title>Intraspecific diversification of the crop wild relative Brassica cretica Lam. using demographic model selection.</title>
        <authorList>
            <person name="Kioukis A."/>
            <person name="Michalopoulou V.A."/>
            <person name="Briers L."/>
            <person name="Pirintsos S."/>
            <person name="Studholme D.J."/>
            <person name="Pavlidis P."/>
            <person name="Sarris P.F."/>
        </authorList>
    </citation>
    <scope>NUCLEOTIDE SEQUENCE [LARGE SCALE GENOMIC DNA]</scope>
    <source>
        <strain evidence="6">cv. PFS-1207/04</strain>
    </source>
</reference>
<sequence length="302" mass="32789">MGVVFSALVLFFTIITSFSSTLTTSASPALHPDELKALGEIATTLGIKKLNLSDGDPCLLKTLKLGVVSNPDSDVENIILCDCSFNNNMTCHIIELILKSVSLSGKLPPELAKLQHLQKMGYMAPEYVLWGQLTEKADVYSFGVVAMEIVSGKSNTKHKGTADHLSLIDWALSLHQKGNILEVVDPILEGHFDRKEAVRMINVALVCTNSSPALRPTMSEAMKMLEGVIELTQVTSDPGLYGDDWSLLKMRDVDTHGSSSTSGVTDRTRTTTKSSVSGCDLYPLYPESMTLNSTVEHHSSSL</sequence>
<dbReference type="PANTHER" id="PTHR48006">
    <property type="entry name" value="LEUCINE-RICH REPEAT-CONTAINING PROTEIN DDB_G0281931-RELATED"/>
    <property type="match status" value="1"/>
</dbReference>
<feature type="signal peptide" evidence="3">
    <location>
        <begin position="1"/>
        <end position="19"/>
    </location>
</feature>
<dbReference type="SUPFAM" id="SSF56112">
    <property type="entry name" value="Protein kinase-like (PK-like)"/>
    <property type="match status" value="1"/>
</dbReference>
<protein>
    <recommendedName>
        <fullName evidence="4">Serine-threonine/tyrosine-protein kinase catalytic domain-containing protein</fullName>
    </recommendedName>
</protein>
<name>A0ABQ7C3U7_BRACR</name>
<dbReference type="EMBL" id="QGKV02000832">
    <property type="protein sequence ID" value="KAF3545852.1"/>
    <property type="molecule type" value="Genomic_DNA"/>
</dbReference>
<evidence type="ECO:0000259" key="4">
    <source>
        <dbReference type="Pfam" id="PF07714"/>
    </source>
</evidence>
<comment type="caution">
    <text evidence="5">The sequence shown here is derived from an EMBL/GenBank/DDBJ whole genome shotgun (WGS) entry which is preliminary data.</text>
</comment>
<dbReference type="Pfam" id="PF07714">
    <property type="entry name" value="PK_Tyr_Ser-Thr"/>
    <property type="match status" value="1"/>
</dbReference>
<feature type="region of interest" description="Disordered" evidence="2">
    <location>
        <begin position="255"/>
        <end position="274"/>
    </location>
</feature>
<dbReference type="Proteomes" id="UP000266723">
    <property type="component" value="Unassembled WGS sequence"/>
</dbReference>
<evidence type="ECO:0000256" key="1">
    <source>
        <dbReference type="ARBA" id="ARBA00004479"/>
    </source>
</evidence>